<dbReference type="PANTHER" id="PTHR42879:SF2">
    <property type="entry name" value="3-OXOACYL-[ACYL-CARRIER-PROTEIN] REDUCTASE FABG"/>
    <property type="match status" value="1"/>
</dbReference>
<dbReference type="PRINTS" id="PR00081">
    <property type="entry name" value="GDHRDH"/>
</dbReference>
<accession>A0A4U6BJX2</accession>
<dbReference type="InterPro" id="IPR036291">
    <property type="entry name" value="NAD(P)-bd_dom_sf"/>
</dbReference>
<dbReference type="AlphaFoldDB" id="A0A4U6BJX2"/>
<dbReference type="EMBL" id="LBIA02000001">
    <property type="protein sequence ID" value="TKT70502.1"/>
    <property type="molecule type" value="Genomic_DNA"/>
</dbReference>
<dbReference type="Proteomes" id="UP000034832">
    <property type="component" value="Unassembled WGS sequence"/>
</dbReference>
<organism evidence="3 4">
    <name type="scientific">Afipia massiliensis</name>
    <dbReference type="NCBI Taxonomy" id="211460"/>
    <lineage>
        <taxon>Bacteria</taxon>
        <taxon>Pseudomonadati</taxon>
        <taxon>Pseudomonadota</taxon>
        <taxon>Alphaproteobacteria</taxon>
        <taxon>Hyphomicrobiales</taxon>
        <taxon>Nitrobacteraceae</taxon>
        <taxon>Afipia</taxon>
    </lineage>
</organism>
<evidence type="ECO:0000259" key="2">
    <source>
        <dbReference type="SMART" id="SM00822"/>
    </source>
</evidence>
<evidence type="ECO:0000313" key="3">
    <source>
        <dbReference type="EMBL" id="TKT70502.1"/>
    </source>
</evidence>
<keyword evidence="4" id="KW-1185">Reference proteome</keyword>
<dbReference type="FunFam" id="3.40.50.720:FF:000084">
    <property type="entry name" value="Short-chain dehydrogenase reductase"/>
    <property type="match status" value="1"/>
</dbReference>
<dbReference type="PANTHER" id="PTHR42879">
    <property type="entry name" value="3-OXOACYL-(ACYL-CARRIER-PROTEIN) REDUCTASE"/>
    <property type="match status" value="1"/>
</dbReference>
<dbReference type="PRINTS" id="PR00080">
    <property type="entry name" value="SDRFAMILY"/>
</dbReference>
<dbReference type="OrthoDB" id="7568484at2"/>
<dbReference type="InterPro" id="IPR002347">
    <property type="entry name" value="SDR_fam"/>
</dbReference>
<comment type="caution">
    <text evidence="3">The sequence shown here is derived from an EMBL/GenBank/DDBJ whole genome shotgun (WGS) entry which is preliminary data.</text>
</comment>
<gene>
    <name evidence="3" type="ORF">YH63_003225</name>
</gene>
<protein>
    <submittedName>
        <fullName evidence="3">SDR family oxidoreductase</fullName>
    </submittedName>
</protein>
<name>A0A4U6BJX2_9BRAD</name>
<evidence type="ECO:0000256" key="1">
    <source>
        <dbReference type="ARBA" id="ARBA00006484"/>
    </source>
</evidence>
<sequence length="249" mass="25764">MSAASTHGRVALVTGAAGTMGAATAVRLAADGHRVALVDIAAERVSALAKQIGDVAVPVTADLSTAEGAAQAVAATERALGPVDILVNNAGILSNNKIAETTPEEWHRVLGINLDGAFHLSRAVLPGMKARRFGRIVNTCSYAMKSGGLTAGTAYTVSKGALQALTFSLAREFAAFGITVNGIAPAYVKTPMVTEQLTEAQREALIAQIPVGRFCEPEEFAHCVAFFVSPLAGFITGEILDLNGGLQFD</sequence>
<dbReference type="RefSeq" id="WP_046828850.1">
    <property type="nucleotide sequence ID" value="NZ_LBIA02000001.1"/>
</dbReference>
<dbReference type="STRING" id="211460.YH63_15665"/>
<dbReference type="Pfam" id="PF13561">
    <property type="entry name" value="adh_short_C2"/>
    <property type="match status" value="1"/>
</dbReference>
<dbReference type="Gene3D" id="3.40.50.720">
    <property type="entry name" value="NAD(P)-binding Rossmann-like Domain"/>
    <property type="match status" value="1"/>
</dbReference>
<dbReference type="InterPro" id="IPR057326">
    <property type="entry name" value="KR_dom"/>
</dbReference>
<reference evidence="3" key="1">
    <citation type="submission" date="2019-04" db="EMBL/GenBank/DDBJ databases">
        <title>Whole genome sequencing of cave bacteria.</title>
        <authorList>
            <person name="Gan H.M."/>
            <person name="Barton H."/>
            <person name="Savka M.A."/>
        </authorList>
    </citation>
    <scope>NUCLEOTIDE SEQUENCE [LARGE SCALE GENOMIC DNA]</scope>
    <source>
        <strain evidence="3">LC387</strain>
    </source>
</reference>
<dbReference type="SUPFAM" id="SSF51735">
    <property type="entry name" value="NAD(P)-binding Rossmann-fold domains"/>
    <property type="match status" value="1"/>
</dbReference>
<feature type="domain" description="Ketoreductase" evidence="2">
    <location>
        <begin position="9"/>
        <end position="186"/>
    </location>
</feature>
<comment type="similarity">
    <text evidence="1">Belongs to the short-chain dehydrogenases/reductases (SDR) family.</text>
</comment>
<dbReference type="SMART" id="SM00822">
    <property type="entry name" value="PKS_KR"/>
    <property type="match status" value="1"/>
</dbReference>
<evidence type="ECO:0000313" key="4">
    <source>
        <dbReference type="Proteomes" id="UP000034832"/>
    </source>
</evidence>
<dbReference type="InterPro" id="IPR050259">
    <property type="entry name" value="SDR"/>
</dbReference>
<proteinExistence type="inferred from homology"/>